<organism evidence="2 3">
    <name type="scientific">Piedraia hortae CBS 480.64</name>
    <dbReference type="NCBI Taxonomy" id="1314780"/>
    <lineage>
        <taxon>Eukaryota</taxon>
        <taxon>Fungi</taxon>
        <taxon>Dikarya</taxon>
        <taxon>Ascomycota</taxon>
        <taxon>Pezizomycotina</taxon>
        <taxon>Dothideomycetes</taxon>
        <taxon>Dothideomycetidae</taxon>
        <taxon>Capnodiales</taxon>
        <taxon>Piedraiaceae</taxon>
        <taxon>Piedraia</taxon>
    </lineage>
</organism>
<dbReference type="Proteomes" id="UP000799421">
    <property type="component" value="Unassembled WGS sequence"/>
</dbReference>
<evidence type="ECO:0000313" key="3">
    <source>
        <dbReference type="Proteomes" id="UP000799421"/>
    </source>
</evidence>
<proteinExistence type="predicted"/>
<gene>
    <name evidence="2" type="ORF">K470DRAFT_267846</name>
</gene>
<protein>
    <submittedName>
        <fullName evidence="2">Uncharacterized protein</fullName>
    </submittedName>
</protein>
<evidence type="ECO:0000256" key="1">
    <source>
        <dbReference type="SAM" id="MobiDB-lite"/>
    </source>
</evidence>
<dbReference type="EMBL" id="MU005959">
    <property type="protein sequence ID" value="KAF2863827.1"/>
    <property type="molecule type" value="Genomic_DNA"/>
</dbReference>
<accession>A0A6A7C9A3</accession>
<keyword evidence="3" id="KW-1185">Reference proteome</keyword>
<dbReference type="AlphaFoldDB" id="A0A6A7C9A3"/>
<feature type="region of interest" description="Disordered" evidence="1">
    <location>
        <begin position="64"/>
        <end position="107"/>
    </location>
</feature>
<reference evidence="2" key="1">
    <citation type="journal article" date="2020" name="Stud. Mycol.">
        <title>101 Dothideomycetes genomes: a test case for predicting lifestyles and emergence of pathogens.</title>
        <authorList>
            <person name="Haridas S."/>
            <person name="Albert R."/>
            <person name="Binder M."/>
            <person name="Bloem J."/>
            <person name="Labutti K."/>
            <person name="Salamov A."/>
            <person name="Andreopoulos B."/>
            <person name="Baker S."/>
            <person name="Barry K."/>
            <person name="Bills G."/>
            <person name="Bluhm B."/>
            <person name="Cannon C."/>
            <person name="Castanera R."/>
            <person name="Culley D."/>
            <person name="Daum C."/>
            <person name="Ezra D."/>
            <person name="Gonzalez J."/>
            <person name="Henrissat B."/>
            <person name="Kuo A."/>
            <person name="Liang C."/>
            <person name="Lipzen A."/>
            <person name="Lutzoni F."/>
            <person name="Magnuson J."/>
            <person name="Mondo S."/>
            <person name="Nolan M."/>
            <person name="Ohm R."/>
            <person name="Pangilinan J."/>
            <person name="Park H.-J."/>
            <person name="Ramirez L."/>
            <person name="Alfaro M."/>
            <person name="Sun H."/>
            <person name="Tritt A."/>
            <person name="Yoshinaga Y."/>
            <person name="Zwiers L.-H."/>
            <person name="Turgeon B."/>
            <person name="Goodwin S."/>
            <person name="Spatafora J."/>
            <person name="Crous P."/>
            <person name="Grigoriev I."/>
        </authorList>
    </citation>
    <scope>NUCLEOTIDE SEQUENCE</scope>
    <source>
        <strain evidence="2">CBS 480.64</strain>
    </source>
</reference>
<evidence type="ECO:0000313" key="2">
    <source>
        <dbReference type="EMBL" id="KAF2863827.1"/>
    </source>
</evidence>
<sequence>MLTRKDTPTVQPSAIRAAGTSKANAIHGHEVPSVHVIGHFHKTRAAAQANAEVLGGLTDKSFWSGRGSQGKLPETHKPTRKKTTTAQPMTPGVTLPKNAGRSPGQCPSTRRGLLIGHASYPICIPKIQLVFGTTFLALNAPLRFAFQGIIPHGGGHAVNAASNPVNHAVSGISHALRSVVTFLLHSSANPLSLPSMPRSAAPLPSSGWGTPAELEHFIDNAAMEEGEITSIYIDSEYEG</sequence>
<name>A0A6A7C9A3_9PEZI</name>